<dbReference type="SUPFAM" id="SSF53098">
    <property type="entry name" value="Ribonuclease H-like"/>
    <property type="match status" value="1"/>
</dbReference>
<dbReference type="PROSITE" id="PS51975">
    <property type="entry name" value="RNASE_H_2"/>
    <property type="match status" value="1"/>
</dbReference>
<dbReference type="GO" id="GO:0003723">
    <property type="term" value="F:RNA binding"/>
    <property type="evidence" value="ECO:0007669"/>
    <property type="project" value="UniProtKB-UniRule"/>
</dbReference>
<keyword evidence="2 7" id="KW-0540">Nuclease</keyword>
<dbReference type="AlphaFoldDB" id="A0A087TQT9"/>
<gene>
    <name evidence="9" type="ORF">X975_05846</name>
</gene>
<evidence type="ECO:0000256" key="1">
    <source>
        <dbReference type="ARBA" id="ARBA00000077"/>
    </source>
</evidence>
<organism evidence="9 10">
    <name type="scientific">Stegodyphus mimosarum</name>
    <name type="common">African social velvet spider</name>
    <dbReference type="NCBI Taxonomy" id="407821"/>
    <lineage>
        <taxon>Eukaryota</taxon>
        <taxon>Metazoa</taxon>
        <taxon>Ecdysozoa</taxon>
        <taxon>Arthropoda</taxon>
        <taxon>Chelicerata</taxon>
        <taxon>Arachnida</taxon>
        <taxon>Araneae</taxon>
        <taxon>Araneomorphae</taxon>
        <taxon>Entelegynae</taxon>
        <taxon>Eresoidea</taxon>
        <taxon>Eresidae</taxon>
        <taxon>Stegodyphus</taxon>
    </lineage>
</organism>
<dbReference type="GO" id="GO:0043137">
    <property type="term" value="P:DNA replication, removal of RNA primer"/>
    <property type="evidence" value="ECO:0007669"/>
    <property type="project" value="TreeGrafter"/>
</dbReference>
<dbReference type="PANTHER" id="PTHR10954">
    <property type="entry name" value="RIBONUCLEASE H2 SUBUNIT A"/>
    <property type="match status" value="1"/>
</dbReference>
<dbReference type="InterPro" id="IPR001352">
    <property type="entry name" value="RNase_HII/HIII"/>
</dbReference>
<feature type="domain" description="RNase H type-2" evidence="8">
    <location>
        <begin position="32"/>
        <end position="80"/>
    </location>
</feature>
<feature type="non-terminal residue" evidence="9">
    <location>
        <position position="80"/>
    </location>
</feature>
<dbReference type="PANTHER" id="PTHR10954:SF7">
    <property type="entry name" value="RIBONUCLEASE H2 SUBUNIT A"/>
    <property type="match status" value="1"/>
</dbReference>
<name>A0A087TQT9_STEMI</name>
<proteinExistence type="inferred from homology"/>
<evidence type="ECO:0000256" key="4">
    <source>
        <dbReference type="ARBA" id="ARBA00022759"/>
    </source>
</evidence>
<evidence type="ECO:0000256" key="5">
    <source>
        <dbReference type="ARBA" id="ARBA00022801"/>
    </source>
</evidence>
<evidence type="ECO:0000256" key="7">
    <source>
        <dbReference type="RuleBase" id="RU003515"/>
    </source>
</evidence>
<protein>
    <recommendedName>
        <fullName evidence="7">Ribonuclease</fullName>
        <ecNumber evidence="7">3.1.26.4</ecNumber>
    </recommendedName>
</protein>
<dbReference type="InterPro" id="IPR024567">
    <property type="entry name" value="RNase_HII/HIII_dom"/>
</dbReference>
<dbReference type="EMBL" id="KK116341">
    <property type="protein sequence ID" value="KFM67478.1"/>
    <property type="molecule type" value="Genomic_DNA"/>
</dbReference>
<evidence type="ECO:0000256" key="2">
    <source>
        <dbReference type="ARBA" id="ARBA00022722"/>
    </source>
</evidence>
<comment type="caution">
    <text evidence="6">Lacks conserved residue(s) required for the propagation of feature annotation.</text>
</comment>
<dbReference type="GO" id="GO:0032299">
    <property type="term" value="C:ribonuclease H2 complex"/>
    <property type="evidence" value="ECO:0007669"/>
    <property type="project" value="TreeGrafter"/>
</dbReference>
<comment type="catalytic activity">
    <reaction evidence="1 7">
        <text>Endonucleolytic cleavage to 5'-phosphomonoester.</text>
        <dbReference type="EC" id="3.1.26.4"/>
    </reaction>
</comment>
<keyword evidence="10" id="KW-1185">Reference proteome</keyword>
<keyword evidence="3" id="KW-0479">Metal-binding</keyword>
<dbReference type="STRING" id="407821.A0A087TQT9"/>
<dbReference type="Gene3D" id="3.30.420.10">
    <property type="entry name" value="Ribonuclease H-like superfamily/Ribonuclease H"/>
    <property type="match status" value="1"/>
</dbReference>
<evidence type="ECO:0000313" key="9">
    <source>
        <dbReference type="EMBL" id="KFM67478.1"/>
    </source>
</evidence>
<comment type="function">
    <text evidence="7">Endonuclease that specifically degrades the RNA of RNA-DNA hybrids.</text>
</comment>
<evidence type="ECO:0000256" key="6">
    <source>
        <dbReference type="PROSITE-ProRule" id="PRU01319"/>
    </source>
</evidence>
<comment type="similarity">
    <text evidence="7">Belongs to the RNase HII family.</text>
</comment>
<dbReference type="GO" id="GO:0006298">
    <property type="term" value="P:mismatch repair"/>
    <property type="evidence" value="ECO:0007669"/>
    <property type="project" value="TreeGrafter"/>
</dbReference>
<dbReference type="EC" id="3.1.26.4" evidence="7"/>
<dbReference type="GO" id="GO:0046872">
    <property type="term" value="F:metal ion binding"/>
    <property type="evidence" value="ECO:0007669"/>
    <property type="project" value="UniProtKB-KW"/>
</dbReference>
<dbReference type="InterPro" id="IPR012337">
    <property type="entry name" value="RNaseH-like_sf"/>
</dbReference>
<dbReference type="Proteomes" id="UP000054359">
    <property type="component" value="Unassembled WGS sequence"/>
</dbReference>
<dbReference type="InterPro" id="IPR036397">
    <property type="entry name" value="RNaseH_sf"/>
</dbReference>
<keyword evidence="5 7" id="KW-0378">Hydrolase</keyword>
<keyword evidence="4 7" id="KW-0255">Endonuclease</keyword>
<accession>A0A087TQT9</accession>
<dbReference type="Pfam" id="PF01351">
    <property type="entry name" value="RNase_HII"/>
    <property type="match status" value="1"/>
</dbReference>
<evidence type="ECO:0000259" key="8">
    <source>
        <dbReference type="PROSITE" id="PS51975"/>
    </source>
</evidence>
<dbReference type="OrthoDB" id="7462577at2759"/>
<sequence length="80" mass="8561">MYGAMDLMGFIEDSSKNFVLESNVPTLAKTEPCMLGIDEAGRGPVLGPMVYAAAYCAVSQVDILKSKGVADSKTLTEEKR</sequence>
<reference evidence="9 10" key="1">
    <citation type="submission" date="2013-11" db="EMBL/GenBank/DDBJ databases">
        <title>Genome sequencing of Stegodyphus mimosarum.</title>
        <authorList>
            <person name="Bechsgaard J."/>
        </authorList>
    </citation>
    <scope>NUCLEOTIDE SEQUENCE [LARGE SCALE GENOMIC DNA]</scope>
</reference>
<evidence type="ECO:0000313" key="10">
    <source>
        <dbReference type="Proteomes" id="UP000054359"/>
    </source>
</evidence>
<evidence type="ECO:0000256" key="3">
    <source>
        <dbReference type="ARBA" id="ARBA00022723"/>
    </source>
</evidence>
<dbReference type="GO" id="GO:0004523">
    <property type="term" value="F:RNA-DNA hybrid ribonuclease activity"/>
    <property type="evidence" value="ECO:0007669"/>
    <property type="project" value="UniProtKB-EC"/>
</dbReference>